<name>A0ABW4B6A2_9GAMM</name>
<keyword evidence="1" id="KW-0472">Membrane</keyword>
<organism evidence="2 3">
    <name type="scientific">Rhodanobacter aciditrophus</name>
    <dbReference type="NCBI Taxonomy" id="1623218"/>
    <lineage>
        <taxon>Bacteria</taxon>
        <taxon>Pseudomonadati</taxon>
        <taxon>Pseudomonadota</taxon>
        <taxon>Gammaproteobacteria</taxon>
        <taxon>Lysobacterales</taxon>
        <taxon>Rhodanobacteraceae</taxon>
        <taxon>Rhodanobacter</taxon>
    </lineage>
</organism>
<keyword evidence="1" id="KW-0812">Transmembrane</keyword>
<dbReference type="RefSeq" id="WP_377369530.1">
    <property type="nucleotide sequence ID" value="NZ_JBHTMN010000018.1"/>
</dbReference>
<accession>A0ABW4B6A2</accession>
<keyword evidence="3" id="KW-1185">Reference proteome</keyword>
<dbReference type="EMBL" id="JBHTMN010000018">
    <property type="protein sequence ID" value="MFD1384885.1"/>
    <property type="molecule type" value="Genomic_DNA"/>
</dbReference>
<evidence type="ECO:0000256" key="1">
    <source>
        <dbReference type="SAM" id="Phobius"/>
    </source>
</evidence>
<gene>
    <name evidence="2" type="ORF">ACFQ45_16070</name>
</gene>
<feature type="transmembrane region" description="Helical" evidence="1">
    <location>
        <begin position="49"/>
        <end position="74"/>
    </location>
</feature>
<dbReference type="Proteomes" id="UP001597059">
    <property type="component" value="Unassembled WGS sequence"/>
</dbReference>
<proteinExistence type="predicted"/>
<protein>
    <submittedName>
        <fullName evidence="2">Uncharacterized protein</fullName>
    </submittedName>
</protein>
<sequence>MQITTKGVTKLVIGSFVVSQLAACGTLIYPERNGQKGGKLDLGVVALDAVGLLLWFVPGVIAFGVDFVTGAIYLPGGSVAQLSDEDMQKLKTPDGQLDQVALQDWLISNDYLDSSEIEGQQLMTQAYQTPDELKRAVGMASTERYAKLSTLN</sequence>
<feature type="transmembrane region" description="Helical" evidence="1">
    <location>
        <begin position="12"/>
        <end position="29"/>
    </location>
</feature>
<comment type="caution">
    <text evidence="2">The sequence shown here is derived from an EMBL/GenBank/DDBJ whole genome shotgun (WGS) entry which is preliminary data.</text>
</comment>
<keyword evidence="1" id="KW-1133">Transmembrane helix</keyword>
<evidence type="ECO:0000313" key="2">
    <source>
        <dbReference type="EMBL" id="MFD1384885.1"/>
    </source>
</evidence>
<reference evidence="3" key="1">
    <citation type="journal article" date="2019" name="Int. J. Syst. Evol. Microbiol.">
        <title>The Global Catalogue of Microorganisms (GCM) 10K type strain sequencing project: providing services to taxonomists for standard genome sequencing and annotation.</title>
        <authorList>
            <consortium name="The Broad Institute Genomics Platform"/>
            <consortium name="The Broad Institute Genome Sequencing Center for Infectious Disease"/>
            <person name="Wu L."/>
            <person name="Ma J."/>
        </authorList>
    </citation>
    <scope>NUCLEOTIDE SEQUENCE [LARGE SCALE GENOMIC DNA]</scope>
    <source>
        <strain evidence="3">JCM 30774</strain>
    </source>
</reference>
<evidence type="ECO:0000313" key="3">
    <source>
        <dbReference type="Proteomes" id="UP001597059"/>
    </source>
</evidence>